<gene>
    <name evidence="1" type="ORF">DERYTH_LOCUS7276</name>
</gene>
<name>A0A9N9GAP8_9GLOM</name>
<proteinExistence type="predicted"/>
<evidence type="ECO:0000313" key="1">
    <source>
        <dbReference type="EMBL" id="CAG8593434.1"/>
    </source>
</evidence>
<evidence type="ECO:0000313" key="2">
    <source>
        <dbReference type="Proteomes" id="UP000789405"/>
    </source>
</evidence>
<keyword evidence="2" id="KW-1185">Reference proteome</keyword>
<accession>A0A9N9GAP8</accession>
<dbReference type="AlphaFoldDB" id="A0A9N9GAP8"/>
<reference evidence="1" key="1">
    <citation type="submission" date="2021-06" db="EMBL/GenBank/DDBJ databases">
        <authorList>
            <person name="Kallberg Y."/>
            <person name="Tangrot J."/>
            <person name="Rosling A."/>
        </authorList>
    </citation>
    <scope>NUCLEOTIDE SEQUENCE</scope>
    <source>
        <strain evidence="1">MA453B</strain>
    </source>
</reference>
<dbReference type="Proteomes" id="UP000789405">
    <property type="component" value="Unassembled WGS sequence"/>
</dbReference>
<sequence length="105" mass="11891">MLDPESIDNYQSSQALLVDNMEASIEASIDSSIDSYESDVKDSVLEDMFSNIEASIDTVSRLCTCWAIEAKVLKLVFSLFMTKNRYQELQELLESERETLLQDGP</sequence>
<organism evidence="1 2">
    <name type="scientific">Dentiscutata erythropus</name>
    <dbReference type="NCBI Taxonomy" id="1348616"/>
    <lineage>
        <taxon>Eukaryota</taxon>
        <taxon>Fungi</taxon>
        <taxon>Fungi incertae sedis</taxon>
        <taxon>Mucoromycota</taxon>
        <taxon>Glomeromycotina</taxon>
        <taxon>Glomeromycetes</taxon>
        <taxon>Diversisporales</taxon>
        <taxon>Gigasporaceae</taxon>
        <taxon>Dentiscutata</taxon>
    </lineage>
</organism>
<dbReference type="EMBL" id="CAJVPY010003503">
    <property type="protein sequence ID" value="CAG8593434.1"/>
    <property type="molecule type" value="Genomic_DNA"/>
</dbReference>
<protein>
    <submittedName>
        <fullName evidence="1">118_t:CDS:1</fullName>
    </submittedName>
</protein>
<comment type="caution">
    <text evidence="1">The sequence shown here is derived from an EMBL/GenBank/DDBJ whole genome shotgun (WGS) entry which is preliminary data.</text>
</comment>